<dbReference type="KEGG" id="mbe:MBM_08812"/>
<dbReference type="Proteomes" id="UP000006753">
    <property type="component" value="Unassembled WGS sequence"/>
</dbReference>
<evidence type="ECO:0000313" key="4">
    <source>
        <dbReference type="Proteomes" id="UP000006753"/>
    </source>
</evidence>
<feature type="signal peptide" evidence="2">
    <location>
        <begin position="1"/>
        <end position="23"/>
    </location>
</feature>
<evidence type="ECO:0000256" key="2">
    <source>
        <dbReference type="SAM" id="SignalP"/>
    </source>
</evidence>
<keyword evidence="2" id="KW-0732">Signal</keyword>
<dbReference type="eggNOG" id="ENOG502SUI0">
    <property type="taxonomic scope" value="Eukaryota"/>
</dbReference>
<protein>
    <submittedName>
        <fullName evidence="3">Uncharacterized protein</fullName>
    </submittedName>
</protein>
<dbReference type="Pfam" id="PF19287">
    <property type="entry name" value="DUF5910"/>
    <property type="match status" value="1"/>
</dbReference>
<proteinExistence type="predicted"/>
<dbReference type="OrthoDB" id="4540223at2759"/>
<feature type="region of interest" description="Disordered" evidence="1">
    <location>
        <begin position="186"/>
        <end position="206"/>
    </location>
</feature>
<dbReference type="InterPro" id="IPR045564">
    <property type="entry name" value="DUF5910"/>
</dbReference>
<evidence type="ECO:0000256" key="1">
    <source>
        <dbReference type="SAM" id="MobiDB-lite"/>
    </source>
</evidence>
<organism evidence="3 4">
    <name type="scientific">Marssonina brunnea f. sp. multigermtubi (strain MB_m1)</name>
    <name type="common">Marssonina leaf spot fungus</name>
    <dbReference type="NCBI Taxonomy" id="1072389"/>
    <lineage>
        <taxon>Eukaryota</taxon>
        <taxon>Fungi</taxon>
        <taxon>Dikarya</taxon>
        <taxon>Ascomycota</taxon>
        <taxon>Pezizomycotina</taxon>
        <taxon>Leotiomycetes</taxon>
        <taxon>Helotiales</taxon>
        <taxon>Drepanopezizaceae</taxon>
        <taxon>Drepanopeziza</taxon>
    </lineage>
</organism>
<name>K1W7J1_MARBU</name>
<accession>K1W7J1</accession>
<dbReference type="InParanoid" id="K1W7J1"/>
<gene>
    <name evidence="3" type="ORF">MBM_08812</name>
</gene>
<dbReference type="HOGENOM" id="CLU_091777_0_1_1"/>
<reference evidence="3 4" key="1">
    <citation type="journal article" date="2012" name="BMC Genomics">
        <title>Sequencing the genome of Marssonina brunnea reveals fungus-poplar co-evolution.</title>
        <authorList>
            <person name="Zhu S."/>
            <person name="Cao Y.-Z."/>
            <person name="Jiang C."/>
            <person name="Tan B.-Y."/>
            <person name="Wang Z."/>
            <person name="Feng S."/>
            <person name="Zhang L."/>
            <person name="Su X.-H."/>
            <person name="Brejova B."/>
            <person name="Vinar T."/>
            <person name="Xu M."/>
            <person name="Wang M.-X."/>
            <person name="Zhang S.-G."/>
            <person name="Huang M.-R."/>
            <person name="Wu R."/>
            <person name="Zhou Y."/>
        </authorList>
    </citation>
    <scope>NUCLEOTIDE SEQUENCE [LARGE SCALE GENOMIC DNA]</scope>
    <source>
        <strain evidence="3 4">MB_m1</strain>
    </source>
</reference>
<dbReference type="AlphaFoldDB" id="K1W7J1"/>
<evidence type="ECO:0000313" key="3">
    <source>
        <dbReference type="EMBL" id="EKD13050.1"/>
    </source>
</evidence>
<keyword evidence="4" id="KW-1185">Reference proteome</keyword>
<dbReference type="RefSeq" id="XP_007296701.1">
    <property type="nucleotide sequence ID" value="XM_007296639.1"/>
</dbReference>
<sequence length="206" mass="23894">MLRSKSISAILLPLSFLISVAQAWPQFLSKPITIGYATVTPDVAERINQQDGKLYVRRSFYEKPLGDGFYLVNDPLTWEGVHNSWYCAITAKKSAYKRLDKTFVPRTYWNQPESAIVDYLRSTTWVTNAETALRFSWIEGNNWALQMLIPKIVIEEDLMGLRAKCFQSRQERNQLTEEFIKWDDASLKGDRGPRHPPDRPSRSYWG</sequence>
<dbReference type="GeneID" id="18764747"/>
<dbReference type="EMBL" id="JH921452">
    <property type="protein sequence ID" value="EKD13050.1"/>
    <property type="molecule type" value="Genomic_DNA"/>
</dbReference>
<feature type="chain" id="PRO_5003854241" evidence="2">
    <location>
        <begin position="24"/>
        <end position="206"/>
    </location>
</feature>